<keyword evidence="5" id="KW-1185">Reference proteome</keyword>
<dbReference type="Proteomes" id="UP000383932">
    <property type="component" value="Unassembled WGS sequence"/>
</dbReference>
<dbReference type="PRINTS" id="PR00081">
    <property type="entry name" value="GDHRDH"/>
</dbReference>
<dbReference type="PANTHER" id="PTHR44196:SF1">
    <property type="entry name" value="DEHYDROGENASE_REDUCTASE SDR FAMILY MEMBER 7B"/>
    <property type="match status" value="1"/>
</dbReference>
<keyword evidence="2" id="KW-0560">Oxidoreductase</keyword>
<dbReference type="Gene3D" id="3.40.50.720">
    <property type="entry name" value="NAD(P)-binding Rossmann-like Domain"/>
    <property type="match status" value="1"/>
</dbReference>
<dbReference type="SUPFAM" id="SSF51735">
    <property type="entry name" value="NAD(P)-binding Rossmann-fold domains"/>
    <property type="match status" value="1"/>
</dbReference>
<dbReference type="Pfam" id="PF00106">
    <property type="entry name" value="adh_short"/>
    <property type="match status" value="1"/>
</dbReference>
<gene>
    <name evidence="4" type="ORF">CTheo_6522</name>
</gene>
<sequence length="351" mass="37787">MALVCWQVLQPKLAQPALAALQPRGLGSPYPTLKPAPRACTTTILSYILRRTCIPTPGQAQAHAYAYASAYSHPPTLPENKIATSVGGALNLAHMSGLSGQPWKCALVTGGGGGLGKVLAKSLIKHGKKVYLAGRTGHTLAQTTNEINAAGYFVVDVGDVSSLGAFASRVLSEAPEIDCLVNNAGVQKPVWFERGVELDVLGEEINTNITGLVYLCALFVPHLTQKPHGCIVNVSSILAYAPLSSVPAFVKSFTVALREQLRGTSVLVVEIAPPMVESDLHREHANPDNNKKVNTPEAMSQDEWIAEVEQAWDGDTDEIGAGFAQVGMTKWRDTFGEMHQELEQRFHFMRP</sequence>
<feature type="domain" description="Ketoreductase" evidence="3">
    <location>
        <begin position="104"/>
        <end position="272"/>
    </location>
</feature>
<proteinExistence type="inferred from homology"/>
<dbReference type="PANTHER" id="PTHR44196">
    <property type="entry name" value="DEHYDROGENASE/REDUCTASE SDR FAMILY MEMBER 7B"/>
    <property type="match status" value="1"/>
</dbReference>
<dbReference type="EMBL" id="SSOP01000205">
    <property type="protein sequence ID" value="KAB5590027.1"/>
    <property type="molecule type" value="Genomic_DNA"/>
</dbReference>
<dbReference type="SMART" id="SM00822">
    <property type="entry name" value="PKS_KR"/>
    <property type="match status" value="1"/>
</dbReference>
<evidence type="ECO:0000259" key="3">
    <source>
        <dbReference type="SMART" id="SM00822"/>
    </source>
</evidence>
<dbReference type="GO" id="GO:0016020">
    <property type="term" value="C:membrane"/>
    <property type="evidence" value="ECO:0007669"/>
    <property type="project" value="TreeGrafter"/>
</dbReference>
<organism evidence="4 5">
    <name type="scientific">Ceratobasidium theobromae</name>
    <dbReference type="NCBI Taxonomy" id="1582974"/>
    <lineage>
        <taxon>Eukaryota</taxon>
        <taxon>Fungi</taxon>
        <taxon>Dikarya</taxon>
        <taxon>Basidiomycota</taxon>
        <taxon>Agaricomycotina</taxon>
        <taxon>Agaricomycetes</taxon>
        <taxon>Cantharellales</taxon>
        <taxon>Ceratobasidiaceae</taxon>
        <taxon>Ceratobasidium</taxon>
    </lineage>
</organism>
<dbReference type="InterPro" id="IPR057326">
    <property type="entry name" value="KR_dom"/>
</dbReference>
<evidence type="ECO:0000256" key="2">
    <source>
        <dbReference type="ARBA" id="ARBA00023002"/>
    </source>
</evidence>
<evidence type="ECO:0000313" key="5">
    <source>
        <dbReference type="Proteomes" id="UP000383932"/>
    </source>
</evidence>
<comment type="similarity">
    <text evidence="1">Belongs to the short-chain dehydrogenases/reductases (SDR) family.</text>
</comment>
<accession>A0A5N5QFE1</accession>
<dbReference type="AlphaFoldDB" id="A0A5N5QFE1"/>
<protein>
    <submittedName>
        <fullName evidence="4">Oxidoreductase DltE</fullName>
    </submittedName>
</protein>
<name>A0A5N5QFE1_9AGAM</name>
<dbReference type="InterPro" id="IPR002347">
    <property type="entry name" value="SDR_fam"/>
</dbReference>
<dbReference type="GO" id="GO:0016491">
    <property type="term" value="F:oxidoreductase activity"/>
    <property type="evidence" value="ECO:0007669"/>
    <property type="project" value="UniProtKB-KW"/>
</dbReference>
<dbReference type="InterPro" id="IPR036291">
    <property type="entry name" value="NAD(P)-bd_dom_sf"/>
</dbReference>
<comment type="caution">
    <text evidence="4">The sequence shown here is derived from an EMBL/GenBank/DDBJ whole genome shotgun (WGS) entry which is preliminary data.</text>
</comment>
<evidence type="ECO:0000256" key="1">
    <source>
        <dbReference type="ARBA" id="ARBA00006484"/>
    </source>
</evidence>
<dbReference type="OrthoDB" id="37659at2759"/>
<reference evidence="4 5" key="1">
    <citation type="journal article" date="2019" name="Fungal Biol. Biotechnol.">
        <title>Draft genome sequence of fastidious pathogen Ceratobasidium theobromae, which causes vascular-streak dieback in Theobroma cacao.</title>
        <authorList>
            <person name="Ali S.S."/>
            <person name="Asman A."/>
            <person name="Shao J."/>
            <person name="Firmansyah A.P."/>
            <person name="Susilo A.W."/>
            <person name="Rosmana A."/>
            <person name="McMahon P."/>
            <person name="Junaid M."/>
            <person name="Guest D."/>
            <person name="Kheng T.Y."/>
            <person name="Meinhardt L.W."/>
            <person name="Bailey B.A."/>
        </authorList>
    </citation>
    <scope>NUCLEOTIDE SEQUENCE [LARGE SCALE GENOMIC DNA]</scope>
    <source>
        <strain evidence="4 5">CT2</strain>
    </source>
</reference>
<evidence type="ECO:0000313" key="4">
    <source>
        <dbReference type="EMBL" id="KAB5590027.1"/>
    </source>
</evidence>